<feature type="domain" description="YbgF trimerisation" evidence="4">
    <location>
        <begin position="31"/>
        <end position="107"/>
    </location>
</feature>
<gene>
    <name evidence="5" type="primary">ybgF</name>
    <name evidence="1" type="synonym">cpoB</name>
    <name evidence="5" type="ORF">GCM10009105_17750</name>
</gene>
<comment type="subcellular location">
    <subcellularLocation>
        <location evidence="1">Periplasm</location>
    </subcellularLocation>
</comment>
<dbReference type="InterPro" id="IPR014162">
    <property type="entry name" value="CpoB_C"/>
</dbReference>
<dbReference type="PROSITE" id="PS50005">
    <property type="entry name" value="TPR"/>
    <property type="match status" value="2"/>
</dbReference>
<proteinExistence type="inferred from homology"/>
<evidence type="ECO:0000313" key="5">
    <source>
        <dbReference type="EMBL" id="GAA0713882.1"/>
    </source>
</evidence>
<feature type="region of interest" description="Disordered" evidence="3">
    <location>
        <begin position="102"/>
        <end position="181"/>
    </location>
</feature>
<dbReference type="Gene3D" id="1.20.5.110">
    <property type="match status" value="1"/>
</dbReference>
<dbReference type="InterPro" id="IPR032519">
    <property type="entry name" value="YbgF_tri"/>
</dbReference>
<evidence type="ECO:0000259" key="4">
    <source>
        <dbReference type="Pfam" id="PF16331"/>
    </source>
</evidence>
<keyword evidence="1" id="KW-0732">Signal</keyword>
<keyword evidence="6" id="KW-1185">Reference proteome</keyword>
<dbReference type="SUPFAM" id="SSF48452">
    <property type="entry name" value="TPR-like"/>
    <property type="match status" value="1"/>
</dbReference>
<dbReference type="Proteomes" id="UP001501523">
    <property type="component" value="Unassembled WGS sequence"/>
</dbReference>
<evidence type="ECO:0000256" key="2">
    <source>
        <dbReference type="PROSITE-ProRule" id="PRU00339"/>
    </source>
</evidence>
<keyword evidence="1" id="KW-0131">Cell cycle</keyword>
<dbReference type="SMART" id="SM00028">
    <property type="entry name" value="TPR"/>
    <property type="match status" value="2"/>
</dbReference>
<dbReference type="Pfam" id="PF13174">
    <property type="entry name" value="TPR_6"/>
    <property type="match status" value="2"/>
</dbReference>
<feature type="compositionally biased region" description="Low complexity" evidence="3">
    <location>
        <begin position="107"/>
        <end position="121"/>
    </location>
</feature>
<sequence length="304" mass="32787" precursor="true">MKRSIPNAIAAVALVATAVAFAMPANAQRLSLAERVDRLEQQASPQNGHGNAVDLVNQISALQSQVQSLQGQVEELKHALDEAKQRNKDQYIDLDSRIGRLEGGGATAPRAASPAGASVPRADTRPPDVDLGSPANNPPPAPARNGKVGDLTDADRAAAPGDVAGANPPTAPGDPGTENTAYNDAFAALKDGRYAESARRFQTFIDQYPSGELTGNAYYWLGESYYVTQNYKIAQQSFETLLQRYPNSQKAPDALLKIGYSQYEQKQWDQAEATLNKVVQTYPDTTVARLAQGRLRALKMEARH</sequence>
<feature type="repeat" description="TPR" evidence="2">
    <location>
        <begin position="252"/>
        <end position="285"/>
    </location>
</feature>
<evidence type="ECO:0000313" key="6">
    <source>
        <dbReference type="Proteomes" id="UP001501523"/>
    </source>
</evidence>
<comment type="caution">
    <text evidence="5">The sequence shown here is derived from an EMBL/GenBank/DDBJ whole genome shotgun (WGS) entry which is preliminary data.</text>
</comment>
<dbReference type="InterPro" id="IPR011990">
    <property type="entry name" value="TPR-like_helical_dom_sf"/>
</dbReference>
<keyword evidence="1" id="KW-0132">Cell division</keyword>
<reference evidence="6" key="1">
    <citation type="journal article" date="2019" name="Int. J. Syst. Evol. Microbiol.">
        <title>The Global Catalogue of Microorganisms (GCM) 10K type strain sequencing project: providing services to taxonomists for standard genome sequencing and annotation.</title>
        <authorList>
            <consortium name="The Broad Institute Genomics Platform"/>
            <consortium name="The Broad Institute Genome Sequencing Center for Infectious Disease"/>
            <person name="Wu L."/>
            <person name="Ma J."/>
        </authorList>
    </citation>
    <scope>NUCLEOTIDE SEQUENCE [LARGE SCALE GENOMIC DNA]</scope>
    <source>
        <strain evidence="6">JCM 15421</strain>
    </source>
</reference>
<dbReference type="InterPro" id="IPR034706">
    <property type="entry name" value="CpoB"/>
</dbReference>
<feature type="chain" id="PRO_5044922594" description="Cell division coordinator CpoB" evidence="1">
    <location>
        <begin position="28"/>
        <end position="304"/>
    </location>
</feature>
<keyword evidence="1" id="KW-0175">Coiled coil</keyword>
<dbReference type="NCBIfam" id="TIGR02795">
    <property type="entry name" value="tol_pal_ybgF"/>
    <property type="match status" value="1"/>
</dbReference>
<dbReference type="Gene3D" id="1.25.40.10">
    <property type="entry name" value="Tetratricopeptide repeat domain"/>
    <property type="match status" value="1"/>
</dbReference>
<feature type="coiled-coil region" evidence="1">
    <location>
        <begin position="52"/>
        <end position="93"/>
    </location>
</feature>
<evidence type="ECO:0000256" key="3">
    <source>
        <dbReference type="SAM" id="MobiDB-lite"/>
    </source>
</evidence>
<name>A0ABP3TNK5_9GAMM</name>
<feature type="signal peptide" evidence="1">
    <location>
        <begin position="1"/>
        <end position="27"/>
    </location>
</feature>
<comment type="function">
    <text evidence="1">Mediates coordination of peptidoglycan synthesis and outer membrane constriction during cell division.</text>
</comment>
<dbReference type="HAMAP" id="MF_02066">
    <property type="entry name" value="CpoB"/>
    <property type="match status" value="1"/>
</dbReference>
<accession>A0ABP3TNK5</accession>
<keyword evidence="2" id="KW-0802">TPR repeat</keyword>
<dbReference type="Pfam" id="PF16331">
    <property type="entry name" value="TolA_bind_tri"/>
    <property type="match status" value="1"/>
</dbReference>
<comment type="similarity">
    <text evidence="1">Belongs to the CpoB family.</text>
</comment>
<organism evidence="5 6">
    <name type="scientific">Dokdonella soli</name>
    <dbReference type="NCBI Taxonomy" id="529810"/>
    <lineage>
        <taxon>Bacteria</taxon>
        <taxon>Pseudomonadati</taxon>
        <taxon>Pseudomonadota</taxon>
        <taxon>Gammaproteobacteria</taxon>
        <taxon>Lysobacterales</taxon>
        <taxon>Rhodanobacteraceae</taxon>
        <taxon>Dokdonella</taxon>
    </lineage>
</organism>
<feature type="repeat" description="TPR" evidence="2">
    <location>
        <begin position="215"/>
        <end position="248"/>
    </location>
</feature>
<protein>
    <recommendedName>
        <fullName evidence="1">Cell division coordinator CpoB</fullName>
    </recommendedName>
</protein>
<keyword evidence="1" id="KW-0574">Periplasm</keyword>
<dbReference type="RefSeq" id="WP_343789728.1">
    <property type="nucleotide sequence ID" value="NZ_BAAAEU010000007.1"/>
</dbReference>
<dbReference type="InterPro" id="IPR019734">
    <property type="entry name" value="TPR_rpt"/>
</dbReference>
<dbReference type="EMBL" id="BAAAEU010000007">
    <property type="protein sequence ID" value="GAA0713882.1"/>
    <property type="molecule type" value="Genomic_DNA"/>
</dbReference>
<evidence type="ECO:0000256" key="1">
    <source>
        <dbReference type="HAMAP-Rule" id="MF_02066"/>
    </source>
</evidence>